<protein>
    <submittedName>
        <fullName evidence="1">Uncharacterized protein</fullName>
    </submittedName>
</protein>
<dbReference type="EMBL" id="JAGTPW010000053">
    <property type="protein sequence ID" value="MBR8645853.1"/>
    <property type="molecule type" value="Genomic_DNA"/>
</dbReference>
<dbReference type="Proteomes" id="UP000680045">
    <property type="component" value="Unassembled WGS sequence"/>
</dbReference>
<sequence length="46" mass="5690">MREVVIVGQQEHRLVRLEAVLPMFRRLTWELWQLRKRLSGQIFRLT</sequence>
<evidence type="ECO:0000313" key="1">
    <source>
        <dbReference type="EMBL" id="MBR8645853.1"/>
    </source>
</evidence>
<name>A0A941FJG7_9BACI</name>
<proteinExistence type="predicted"/>
<organism evidence="1 2">
    <name type="scientific">Peribacillus frigoritolerans</name>
    <dbReference type="NCBI Taxonomy" id="450367"/>
    <lineage>
        <taxon>Bacteria</taxon>
        <taxon>Bacillati</taxon>
        <taxon>Bacillota</taxon>
        <taxon>Bacilli</taxon>
        <taxon>Bacillales</taxon>
        <taxon>Bacillaceae</taxon>
        <taxon>Peribacillus</taxon>
    </lineage>
</organism>
<gene>
    <name evidence="1" type="ORF">KEH51_23335</name>
</gene>
<comment type="caution">
    <text evidence="1">The sequence shown here is derived from an EMBL/GenBank/DDBJ whole genome shotgun (WGS) entry which is preliminary data.</text>
</comment>
<evidence type="ECO:0000313" key="2">
    <source>
        <dbReference type="Proteomes" id="UP000680045"/>
    </source>
</evidence>
<reference evidence="1" key="1">
    <citation type="submission" date="2021-04" db="EMBL/GenBank/DDBJ databases">
        <title>Whole genome sequencing of Enterococci isolates from hospitalized patients.</title>
        <authorList>
            <person name="Ogoti B.M."/>
            <person name="Onyambu F.G."/>
        </authorList>
    </citation>
    <scope>NUCLEOTIDE SEQUENCE</scope>
    <source>
        <strain evidence="1">242</strain>
    </source>
</reference>
<dbReference type="AlphaFoldDB" id="A0A941FJG7"/>
<accession>A0A941FJG7</accession>